<organism evidence="1 2">
    <name type="scientific">Plakobranchus ocellatus</name>
    <dbReference type="NCBI Taxonomy" id="259542"/>
    <lineage>
        <taxon>Eukaryota</taxon>
        <taxon>Metazoa</taxon>
        <taxon>Spiralia</taxon>
        <taxon>Lophotrochozoa</taxon>
        <taxon>Mollusca</taxon>
        <taxon>Gastropoda</taxon>
        <taxon>Heterobranchia</taxon>
        <taxon>Euthyneura</taxon>
        <taxon>Panpulmonata</taxon>
        <taxon>Sacoglossa</taxon>
        <taxon>Placobranchoidea</taxon>
        <taxon>Plakobranchidae</taxon>
        <taxon>Plakobranchus</taxon>
    </lineage>
</organism>
<dbReference type="AlphaFoldDB" id="A0AAV4ATS2"/>
<keyword evidence="2" id="KW-1185">Reference proteome</keyword>
<dbReference type="EMBL" id="BLXT01004211">
    <property type="protein sequence ID" value="GFO10715.1"/>
    <property type="molecule type" value="Genomic_DNA"/>
</dbReference>
<dbReference type="Proteomes" id="UP000735302">
    <property type="component" value="Unassembled WGS sequence"/>
</dbReference>
<name>A0AAV4ATS2_9GAST</name>
<accession>A0AAV4ATS2</accession>
<comment type="caution">
    <text evidence="1">The sequence shown here is derived from an EMBL/GenBank/DDBJ whole genome shotgun (WGS) entry which is preliminary data.</text>
</comment>
<evidence type="ECO:0000313" key="1">
    <source>
        <dbReference type="EMBL" id="GFO10715.1"/>
    </source>
</evidence>
<protein>
    <submittedName>
        <fullName evidence="1">Uncharacterized protein</fullName>
    </submittedName>
</protein>
<reference evidence="1 2" key="1">
    <citation type="journal article" date="2021" name="Elife">
        <title>Chloroplast acquisition without the gene transfer in kleptoplastic sea slugs, Plakobranchus ocellatus.</title>
        <authorList>
            <person name="Maeda T."/>
            <person name="Takahashi S."/>
            <person name="Yoshida T."/>
            <person name="Shimamura S."/>
            <person name="Takaki Y."/>
            <person name="Nagai Y."/>
            <person name="Toyoda A."/>
            <person name="Suzuki Y."/>
            <person name="Arimoto A."/>
            <person name="Ishii H."/>
            <person name="Satoh N."/>
            <person name="Nishiyama T."/>
            <person name="Hasebe M."/>
            <person name="Maruyama T."/>
            <person name="Minagawa J."/>
            <person name="Obokata J."/>
            <person name="Shigenobu S."/>
        </authorList>
    </citation>
    <scope>NUCLEOTIDE SEQUENCE [LARGE SCALE GENOMIC DNA]</scope>
</reference>
<proteinExistence type="predicted"/>
<gene>
    <name evidence="1" type="ORF">PoB_003722000</name>
</gene>
<sequence>MIASVLPPDIFPNPFLPPPPLSLRKNEWNRNIKLSPDLLKLDLSGRNPTHPLFHNDRSHTADLETNACLYTTPGFCFRWCIKHFSPDGYLV</sequence>
<evidence type="ECO:0000313" key="2">
    <source>
        <dbReference type="Proteomes" id="UP000735302"/>
    </source>
</evidence>